<dbReference type="Proteomes" id="UP000233727">
    <property type="component" value="Unassembled WGS sequence"/>
</dbReference>
<keyword evidence="2" id="KW-0812">Transmembrane</keyword>
<accession>A0A2N3QE75</accession>
<dbReference type="RefSeq" id="WP_101455430.1">
    <property type="nucleotide sequence ID" value="NZ_PCGY01000024.1"/>
</dbReference>
<organism evidence="3 4">
    <name type="scientific">Bifidobacterium thermophilum</name>
    <dbReference type="NCBI Taxonomy" id="33905"/>
    <lineage>
        <taxon>Bacteria</taxon>
        <taxon>Bacillati</taxon>
        <taxon>Actinomycetota</taxon>
        <taxon>Actinomycetes</taxon>
        <taxon>Bifidobacteriales</taxon>
        <taxon>Bifidobacteriaceae</taxon>
        <taxon>Bifidobacterium</taxon>
    </lineage>
</organism>
<evidence type="ECO:0000313" key="3">
    <source>
        <dbReference type="EMBL" id="PKU88429.1"/>
    </source>
</evidence>
<keyword evidence="2" id="KW-1133">Transmembrane helix</keyword>
<evidence type="ECO:0000313" key="4">
    <source>
        <dbReference type="Proteomes" id="UP000233727"/>
    </source>
</evidence>
<feature type="transmembrane region" description="Helical" evidence="2">
    <location>
        <begin position="52"/>
        <end position="73"/>
    </location>
</feature>
<keyword evidence="2" id="KW-0472">Membrane</keyword>
<gene>
    <name evidence="3" type="ORF">CQR47_1778</name>
</gene>
<evidence type="ECO:0000256" key="2">
    <source>
        <dbReference type="SAM" id="Phobius"/>
    </source>
</evidence>
<proteinExistence type="predicted"/>
<reference evidence="3 4" key="1">
    <citation type="submission" date="2017-10" db="EMBL/GenBank/DDBJ databases">
        <title>Bifidobacterium genomics.</title>
        <authorList>
            <person name="Lugli G.A."/>
            <person name="Milani C."/>
            <person name="Mancabelli L."/>
        </authorList>
    </citation>
    <scope>NUCLEOTIDE SEQUENCE [LARGE SCALE GENOMIC DNA]</scope>
    <source>
        <strain evidence="3 4">1542B</strain>
    </source>
</reference>
<protein>
    <submittedName>
        <fullName evidence="3">Uncharacterized protein</fullName>
    </submittedName>
</protein>
<dbReference type="AlphaFoldDB" id="A0A2N3QE75"/>
<evidence type="ECO:0000256" key="1">
    <source>
        <dbReference type="SAM" id="MobiDB-lite"/>
    </source>
</evidence>
<comment type="caution">
    <text evidence="3">The sequence shown here is derived from an EMBL/GenBank/DDBJ whole genome shotgun (WGS) entry which is preliminary data.</text>
</comment>
<name>A0A2N3QE75_9BIFI</name>
<sequence length="272" mass="29281">MNADDGTVPGFDPAWAPRTPDTTPPHADHGRASDDGPDAVDGRGRWRLSRRVMLVLTVLAVTAGGMGVGLAGLQHKASVDHGLLVQACEQDAQAMDTARTDLRRTVTRLDEDLDAATLTQADATLAKRWRTLKIIPQPPVVDCDAGRDTAGLRDATTKAHAAAAGYRSRRRDAEQVARKAVTTLDAYRHQEAVARLRRHLEEASEVSATARTGGLHDPYTLTRLDDTMDAAARLLGSTRPDPDEVEDVDGTLTGLTGQVESDPGYPREDMAH</sequence>
<feature type="compositionally biased region" description="Basic and acidic residues" evidence="1">
    <location>
        <begin position="26"/>
        <end position="43"/>
    </location>
</feature>
<feature type="region of interest" description="Disordered" evidence="1">
    <location>
        <begin position="236"/>
        <end position="272"/>
    </location>
</feature>
<dbReference type="EMBL" id="PCGY01000024">
    <property type="protein sequence ID" value="PKU88429.1"/>
    <property type="molecule type" value="Genomic_DNA"/>
</dbReference>
<feature type="region of interest" description="Disordered" evidence="1">
    <location>
        <begin position="1"/>
        <end position="43"/>
    </location>
</feature>